<dbReference type="InterPro" id="IPR027383">
    <property type="entry name" value="Znf_put"/>
</dbReference>
<evidence type="ECO:0000313" key="4">
    <source>
        <dbReference type="Proteomes" id="UP000611629"/>
    </source>
</evidence>
<evidence type="ECO:0000313" key="3">
    <source>
        <dbReference type="EMBL" id="NYB73555.1"/>
    </source>
</evidence>
<keyword evidence="1" id="KW-1133">Transmembrane helix</keyword>
<feature type="transmembrane region" description="Helical" evidence="1">
    <location>
        <begin position="189"/>
        <end position="209"/>
    </location>
</feature>
<evidence type="ECO:0000256" key="1">
    <source>
        <dbReference type="SAM" id="Phobius"/>
    </source>
</evidence>
<feature type="domain" description="Putative zinc-finger" evidence="2">
    <location>
        <begin position="7"/>
        <end position="40"/>
    </location>
</feature>
<protein>
    <submittedName>
        <fullName evidence="3">Zf-HC2 domain-containing protein</fullName>
    </submittedName>
</protein>
<keyword evidence="1" id="KW-0812">Transmembrane</keyword>
<keyword evidence="4" id="KW-1185">Reference proteome</keyword>
<dbReference type="RefSeq" id="WP_179237243.1">
    <property type="nucleotide sequence ID" value="NZ_JACBNQ010000003.1"/>
</dbReference>
<comment type="caution">
    <text evidence="3">The sequence shown here is derived from an EMBL/GenBank/DDBJ whole genome shotgun (WGS) entry which is preliminary data.</text>
</comment>
<dbReference type="Proteomes" id="UP000611629">
    <property type="component" value="Unassembled WGS sequence"/>
</dbReference>
<sequence length="212" mass="24540">MKGEISCNIVQDLLPNYIEKLTSNESNQEIEHHMSACEDCKKTYEQMNSEIRSTVKVPVKELKFLKKVRITRKLAALFTIILALILSYMLYETEFKYTNDKNVLAAGITDFLPKYSIKPYMLEIKEIDNILIASFKDQTRTNVNGEAIFTKGFNRKYRIISTVITEDFKVQENTGNSIISDIVKENLNMIYMSMWVVIELGIILMIFFLTSC</sequence>
<gene>
    <name evidence="3" type="ORF">HZF24_05315</name>
</gene>
<accession>A0A974GW01</accession>
<evidence type="ECO:0000259" key="2">
    <source>
        <dbReference type="Pfam" id="PF13490"/>
    </source>
</evidence>
<keyword evidence="1" id="KW-0472">Membrane</keyword>
<proteinExistence type="predicted"/>
<dbReference type="AlphaFoldDB" id="A0A974GW01"/>
<dbReference type="EMBL" id="JACBNQ010000003">
    <property type="protein sequence ID" value="NYB73555.1"/>
    <property type="molecule type" value="Genomic_DNA"/>
</dbReference>
<feature type="transmembrane region" description="Helical" evidence="1">
    <location>
        <begin position="74"/>
        <end position="91"/>
    </location>
</feature>
<name>A0A974GW01_SEDHY</name>
<dbReference type="Pfam" id="PF13490">
    <property type="entry name" value="zf-HC2"/>
    <property type="match status" value="1"/>
</dbReference>
<organism evidence="3 4">
    <name type="scientific">Sedimentibacter hydroxybenzoicus DSM 7310</name>
    <dbReference type="NCBI Taxonomy" id="1123245"/>
    <lineage>
        <taxon>Bacteria</taxon>
        <taxon>Bacillati</taxon>
        <taxon>Bacillota</taxon>
        <taxon>Tissierellia</taxon>
        <taxon>Sedimentibacter</taxon>
    </lineage>
</organism>
<reference evidence="3" key="1">
    <citation type="submission" date="2020-07" db="EMBL/GenBank/DDBJ databases">
        <title>Genomic analysis of a strain of Sedimentibacter Hydroxybenzoicus DSM7310.</title>
        <authorList>
            <person name="Ma S."/>
        </authorList>
    </citation>
    <scope>NUCLEOTIDE SEQUENCE</scope>
    <source>
        <strain evidence="3">DSM 7310</strain>
    </source>
</reference>